<protein>
    <submittedName>
        <fullName evidence="1">Uncharacterized protein</fullName>
    </submittedName>
</protein>
<proteinExistence type="predicted"/>
<sequence>MMMSTKPITITVDEDLHRYIQREVEAGHVRSVSAFFNAAAARAVRMDQEADTAWKAAVERAQQDDEAFERGRRRARRARGVLLDRETDSAG</sequence>
<evidence type="ECO:0000313" key="1">
    <source>
        <dbReference type="EMBL" id="RBQ17084.1"/>
    </source>
</evidence>
<organism evidence="1 2">
    <name type="scientific">Spongiactinospora rosea</name>
    <dbReference type="NCBI Taxonomy" id="2248750"/>
    <lineage>
        <taxon>Bacteria</taxon>
        <taxon>Bacillati</taxon>
        <taxon>Actinomycetota</taxon>
        <taxon>Actinomycetes</taxon>
        <taxon>Streptosporangiales</taxon>
        <taxon>Streptosporangiaceae</taxon>
        <taxon>Spongiactinospora</taxon>
    </lineage>
</organism>
<reference evidence="1 2" key="1">
    <citation type="submission" date="2018-06" db="EMBL/GenBank/DDBJ databases">
        <title>Sphaerisporangium craniellae sp. nov., isolated from a marine sponge in the South China Sea.</title>
        <authorList>
            <person name="Li L."/>
        </authorList>
    </citation>
    <scope>NUCLEOTIDE SEQUENCE [LARGE SCALE GENOMIC DNA]</scope>
    <source>
        <strain evidence="1 2">LHW63015</strain>
    </source>
</reference>
<dbReference type="Proteomes" id="UP000253303">
    <property type="component" value="Unassembled WGS sequence"/>
</dbReference>
<name>A0A366LUV1_9ACTN</name>
<comment type="caution">
    <text evidence="1">The sequence shown here is derived from an EMBL/GenBank/DDBJ whole genome shotgun (WGS) entry which is preliminary data.</text>
</comment>
<accession>A0A366LUV1</accession>
<dbReference type="AlphaFoldDB" id="A0A366LUV1"/>
<gene>
    <name evidence="1" type="ORF">DP939_26720</name>
</gene>
<evidence type="ECO:0000313" key="2">
    <source>
        <dbReference type="Proteomes" id="UP000253303"/>
    </source>
</evidence>
<dbReference type="EMBL" id="QMEY01000013">
    <property type="protein sequence ID" value="RBQ17084.1"/>
    <property type="molecule type" value="Genomic_DNA"/>
</dbReference>
<keyword evidence="2" id="KW-1185">Reference proteome</keyword>